<evidence type="ECO:0008006" key="3">
    <source>
        <dbReference type="Google" id="ProtNLM"/>
    </source>
</evidence>
<dbReference type="EMBL" id="FMZM01000012">
    <property type="protein sequence ID" value="SDD93591.1"/>
    <property type="molecule type" value="Genomic_DNA"/>
</dbReference>
<dbReference type="OrthoDB" id="3296927at2"/>
<dbReference type="PROSITE" id="PS51318">
    <property type="entry name" value="TAT"/>
    <property type="match status" value="1"/>
</dbReference>
<gene>
    <name evidence="1" type="ORF">SAMN05421872_112156</name>
</gene>
<keyword evidence="2" id="KW-1185">Reference proteome</keyword>
<proteinExistence type="predicted"/>
<evidence type="ECO:0000313" key="2">
    <source>
        <dbReference type="Proteomes" id="UP000199034"/>
    </source>
</evidence>
<dbReference type="Proteomes" id="UP000199034">
    <property type="component" value="Unassembled WGS sequence"/>
</dbReference>
<evidence type="ECO:0000313" key="1">
    <source>
        <dbReference type="EMBL" id="SDD93591.1"/>
    </source>
</evidence>
<protein>
    <recommendedName>
        <fullName evidence="3">Ricin B lectin domain-containing protein</fullName>
    </recommendedName>
</protein>
<organism evidence="1 2">
    <name type="scientific">Nocardioides lianchengensis</name>
    <dbReference type="NCBI Taxonomy" id="1045774"/>
    <lineage>
        <taxon>Bacteria</taxon>
        <taxon>Bacillati</taxon>
        <taxon>Actinomycetota</taxon>
        <taxon>Actinomycetes</taxon>
        <taxon>Propionibacteriales</taxon>
        <taxon>Nocardioidaceae</taxon>
        <taxon>Nocardioides</taxon>
    </lineage>
</organism>
<dbReference type="STRING" id="1045774.SAMN05421872_112156"/>
<reference evidence="1 2" key="1">
    <citation type="submission" date="2016-10" db="EMBL/GenBank/DDBJ databases">
        <authorList>
            <person name="de Groot N.N."/>
        </authorList>
    </citation>
    <scope>NUCLEOTIDE SEQUENCE [LARGE SCALE GENOMIC DNA]</scope>
    <source>
        <strain evidence="1 2">CGMCC 4.6858</strain>
    </source>
</reference>
<name>A0A1G6YTF1_9ACTN</name>
<dbReference type="InterPro" id="IPR006311">
    <property type="entry name" value="TAT_signal"/>
</dbReference>
<accession>A0A1G6YTF1</accession>
<sequence length="183" mass="19883">MSTFTRPVRRLLAAATVAAATLALVPAAQAAAPDPFSGERKITLSPEGQEFALSVDRRGQVSSTERWGRRTTFVATRVRGQRFWLQTAQVRRGGEPLCLALTRKRVRATACDAANRNQLFAFRDAGPSSGGDPTYLLRVRAARYLVVTDEGAFAPARISEGTPDIDTPFLLVDRGRAQLPALD</sequence>
<dbReference type="AlphaFoldDB" id="A0A1G6YTF1"/>
<dbReference type="RefSeq" id="WP_090860167.1">
    <property type="nucleotide sequence ID" value="NZ_FMZM01000012.1"/>
</dbReference>